<dbReference type="InParanoid" id="L9JE86"/>
<reference evidence="3" key="2">
    <citation type="journal article" date="2013" name="Nat. Commun.">
        <title>Genome of the Chinese tree shrew.</title>
        <authorList>
            <person name="Fan Y."/>
            <person name="Huang Z.Y."/>
            <person name="Cao C.C."/>
            <person name="Chen C.S."/>
            <person name="Chen Y.X."/>
            <person name="Fan D.D."/>
            <person name="He J."/>
            <person name="Hou H.L."/>
            <person name="Hu L."/>
            <person name="Hu X.T."/>
            <person name="Jiang X.T."/>
            <person name="Lai R."/>
            <person name="Lang Y.S."/>
            <person name="Liang B."/>
            <person name="Liao S.G."/>
            <person name="Mu D."/>
            <person name="Ma Y.Y."/>
            <person name="Niu Y.Y."/>
            <person name="Sun X.Q."/>
            <person name="Xia J.Q."/>
            <person name="Xiao J."/>
            <person name="Xiong Z.Q."/>
            <person name="Xu L."/>
            <person name="Yang L."/>
            <person name="Zhang Y."/>
            <person name="Zhao W."/>
            <person name="Zhao X.D."/>
            <person name="Zheng Y.T."/>
            <person name="Zhou J.M."/>
            <person name="Zhu Y.B."/>
            <person name="Zhang G.J."/>
            <person name="Wang J."/>
            <person name="Yao Y.G."/>
        </authorList>
    </citation>
    <scope>NUCLEOTIDE SEQUENCE [LARGE SCALE GENOMIC DNA]</scope>
</reference>
<dbReference type="Proteomes" id="UP000011518">
    <property type="component" value="Unassembled WGS sequence"/>
</dbReference>
<sequence length="74" mass="7732">MTPRKQTSSRYKSQQTAGAAGVEGARSEPVTAPDRTRMGAGERTDSGPPTLCPTSGPLAGADPRHRLPSVFPLL</sequence>
<evidence type="ECO:0000313" key="2">
    <source>
        <dbReference type="EMBL" id="ELW48901.1"/>
    </source>
</evidence>
<proteinExistence type="predicted"/>
<dbReference type="EMBL" id="KB321017">
    <property type="protein sequence ID" value="ELW48901.1"/>
    <property type="molecule type" value="Genomic_DNA"/>
</dbReference>
<evidence type="ECO:0000313" key="3">
    <source>
        <dbReference type="Proteomes" id="UP000011518"/>
    </source>
</evidence>
<accession>L9JE86</accession>
<name>L9JE86_TUPCH</name>
<protein>
    <submittedName>
        <fullName evidence="2">Uncharacterized protein</fullName>
    </submittedName>
</protein>
<gene>
    <name evidence="2" type="ORF">TREES_T100014266</name>
</gene>
<keyword evidence="3" id="KW-1185">Reference proteome</keyword>
<feature type="compositionally biased region" description="Polar residues" evidence="1">
    <location>
        <begin position="1"/>
        <end position="17"/>
    </location>
</feature>
<feature type="region of interest" description="Disordered" evidence="1">
    <location>
        <begin position="1"/>
        <end position="74"/>
    </location>
</feature>
<feature type="compositionally biased region" description="Basic and acidic residues" evidence="1">
    <location>
        <begin position="34"/>
        <end position="45"/>
    </location>
</feature>
<dbReference type="AlphaFoldDB" id="L9JE86"/>
<organism evidence="2 3">
    <name type="scientific">Tupaia chinensis</name>
    <name type="common">Chinese tree shrew</name>
    <name type="synonym">Tupaia belangeri chinensis</name>
    <dbReference type="NCBI Taxonomy" id="246437"/>
    <lineage>
        <taxon>Eukaryota</taxon>
        <taxon>Metazoa</taxon>
        <taxon>Chordata</taxon>
        <taxon>Craniata</taxon>
        <taxon>Vertebrata</taxon>
        <taxon>Euteleostomi</taxon>
        <taxon>Mammalia</taxon>
        <taxon>Eutheria</taxon>
        <taxon>Euarchontoglires</taxon>
        <taxon>Scandentia</taxon>
        <taxon>Tupaiidae</taxon>
        <taxon>Tupaia</taxon>
    </lineage>
</organism>
<evidence type="ECO:0000256" key="1">
    <source>
        <dbReference type="SAM" id="MobiDB-lite"/>
    </source>
</evidence>
<reference evidence="3" key="1">
    <citation type="submission" date="2012-07" db="EMBL/GenBank/DDBJ databases">
        <title>Genome of the Chinese tree shrew, a rising model animal genetically related to primates.</title>
        <authorList>
            <person name="Zhang G."/>
            <person name="Fan Y."/>
            <person name="Yao Y."/>
            <person name="Huang Z."/>
        </authorList>
    </citation>
    <scope>NUCLEOTIDE SEQUENCE [LARGE SCALE GENOMIC DNA]</scope>
</reference>